<dbReference type="OrthoDB" id="9790005at2"/>
<dbReference type="InterPro" id="IPR029044">
    <property type="entry name" value="Nucleotide-diphossugar_trans"/>
</dbReference>
<gene>
    <name evidence="2" type="ORF">SAMN05878443_1872</name>
</gene>
<evidence type="ECO:0000313" key="2">
    <source>
        <dbReference type="EMBL" id="SIO19472.1"/>
    </source>
</evidence>
<name>A0A1N6HI89_9LACT</name>
<keyword evidence="3" id="KW-1185">Reference proteome</keyword>
<reference evidence="3" key="1">
    <citation type="submission" date="2016-11" db="EMBL/GenBank/DDBJ databases">
        <authorList>
            <person name="Varghese N."/>
            <person name="Submissions S."/>
        </authorList>
    </citation>
    <scope>NUCLEOTIDE SEQUENCE [LARGE SCALE GENOMIC DNA]</scope>
    <source>
        <strain evidence="3">313</strain>
    </source>
</reference>
<dbReference type="Pfam" id="PF00535">
    <property type="entry name" value="Glycos_transf_2"/>
    <property type="match status" value="1"/>
</dbReference>
<evidence type="ECO:0000259" key="1">
    <source>
        <dbReference type="Pfam" id="PF00535"/>
    </source>
</evidence>
<dbReference type="AlphaFoldDB" id="A0A1N6HI89"/>
<dbReference type="Proteomes" id="UP000184758">
    <property type="component" value="Unassembled WGS sequence"/>
</dbReference>
<evidence type="ECO:0000313" key="3">
    <source>
        <dbReference type="Proteomes" id="UP000184758"/>
    </source>
</evidence>
<dbReference type="GO" id="GO:0016740">
    <property type="term" value="F:transferase activity"/>
    <property type="evidence" value="ECO:0007669"/>
    <property type="project" value="UniProtKB-KW"/>
</dbReference>
<dbReference type="SUPFAM" id="SSF53448">
    <property type="entry name" value="Nucleotide-diphospho-sugar transferases"/>
    <property type="match status" value="1"/>
</dbReference>
<keyword evidence="2" id="KW-0808">Transferase</keyword>
<proteinExistence type="predicted"/>
<sequence>MDTSKIALFIPTYNAGPDFNKVLNLIDEQAKYINKKYIIDSSSSDDTVKIAKNHNFDVKVIKSEEFGHGKTRTEAGKDLEDFDYVIYMTQDIYLQKNALKSLIDFIRENSEIAVAYGKQEVDIERGNIFEYRSRYFNYSEKNLVKSKEDIPNLGIKTVFTSDAFCIYDTMKLKEINYFPENLQFSEDMYAAVKFINANYKVGYCANSKVFHTHNFSLKEEFNRYKSIGNFHREYPEIQMQFGENTTEGFKLVINEMKYLIRNRKINKIPESILRNLAKYIGYRTIKK</sequence>
<dbReference type="STRING" id="28230.SAMN05878443_1872"/>
<dbReference type="RefSeq" id="WP_051905700.1">
    <property type="nucleotide sequence ID" value="NZ_FSRN01000001.1"/>
</dbReference>
<dbReference type="InterPro" id="IPR001173">
    <property type="entry name" value="Glyco_trans_2-like"/>
</dbReference>
<dbReference type="eggNOG" id="COG1216">
    <property type="taxonomic scope" value="Bacteria"/>
</dbReference>
<dbReference type="EMBL" id="FSRN01000001">
    <property type="protein sequence ID" value="SIO19472.1"/>
    <property type="molecule type" value="Genomic_DNA"/>
</dbReference>
<protein>
    <submittedName>
        <fullName evidence="2">Rhamnosyltransferase</fullName>
    </submittedName>
</protein>
<accession>A0A1N6HI89</accession>
<organism evidence="2 3">
    <name type="scientific">Carnobacterium alterfunditum</name>
    <dbReference type="NCBI Taxonomy" id="28230"/>
    <lineage>
        <taxon>Bacteria</taxon>
        <taxon>Bacillati</taxon>
        <taxon>Bacillota</taxon>
        <taxon>Bacilli</taxon>
        <taxon>Lactobacillales</taxon>
        <taxon>Carnobacteriaceae</taxon>
        <taxon>Carnobacterium</taxon>
    </lineage>
</organism>
<dbReference type="Gene3D" id="3.90.550.10">
    <property type="entry name" value="Spore Coat Polysaccharide Biosynthesis Protein SpsA, Chain A"/>
    <property type="match status" value="1"/>
</dbReference>
<feature type="domain" description="Glycosyltransferase 2-like" evidence="1">
    <location>
        <begin position="9"/>
        <end position="174"/>
    </location>
</feature>